<feature type="domain" description="Protein kinase" evidence="6">
    <location>
        <begin position="1"/>
        <end position="69"/>
    </location>
</feature>
<dbReference type="GO" id="GO:0004674">
    <property type="term" value="F:protein serine/threonine kinase activity"/>
    <property type="evidence" value="ECO:0007669"/>
    <property type="project" value="UniProtKB-KW"/>
</dbReference>
<sequence>MEDTSCFYLGEITLTLGHLHSQSIIYWDRKPENIMLSSQGQIKLIDFDLYKDSIHQGSVTHTFCEKQEG</sequence>
<name>A0A4X2M5W9_VOMUR</name>
<dbReference type="PANTHER" id="PTHR24351">
    <property type="entry name" value="RIBOSOMAL PROTEIN S6 KINASE"/>
    <property type="match status" value="1"/>
</dbReference>
<evidence type="ECO:0000313" key="7">
    <source>
        <dbReference type="Ensembl" id="ENSVURP00010028940.1"/>
    </source>
</evidence>
<keyword evidence="2" id="KW-0808">Transferase</keyword>
<reference evidence="8" key="1">
    <citation type="submission" date="2018-12" db="EMBL/GenBank/DDBJ databases">
        <authorList>
            <person name="Yazar S."/>
        </authorList>
    </citation>
    <scope>NUCLEOTIDE SEQUENCE [LARGE SCALE GENOMIC DNA]</scope>
</reference>
<dbReference type="PROSITE" id="PS50011">
    <property type="entry name" value="PROTEIN_KINASE_DOM"/>
    <property type="match status" value="1"/>
</dbReference>
<dbReference type="AlphaFoldDB" id="A0A4X2M5W9"/>
<proteinExistence type="predicted"/>
<evidence type="ECO:0000313" key="8">
    <source>
        <dbReference type="Proteomes" id="UP000314987"/>
    </source>
</evidence>
<reference evidence="7" key="2">
    <citation type="submission" date="2025-08" db="UniProtKB">
        <authorList>
            <consortium name="Ensembl"/>
        </authorList>
    </citation>
    <scope>IDENTIFICATION</scope>
</reference>
<keyword evidence="3" id="KW-0547">Nucleotide-binding</keyword>
<dbReference type="InterPro" id="IPR011009">
    <property type="entry name" value="Kinase-like_dom_sf"/>
</dbReference>
<organism evidence="7 8">
    <name type="scientific">Vombatus ursinus</name>
    <name type="common">Common wombat</name>
    <dbReference type="NCBI Taxonomy" id="29139"/>
    <lineage>
        <taxon>Eukaryota</taxon>
        <taxon>Metazoa</taxon>
        <taxon>Chordata</taxon>
        <taxon>Craniata</taxon>
        <taxon>Vertebrata</taxon>
        <taxon>Euteleostomi</taxon>
        <taxon>Mammalia</taxon>
        <taxon>Metatheria</taxon>
        <taxon>Diprotodontia</taxon>
        <taxon>Vombatidae</taxon>
        <taxon>Vombatus</taxon>
    </lineage>
</organism>
<reference evidence="7" key="3">
    <citation type="submission" date="2025-09" db="UniProtKB">
        <authorList>
            <consortium name="Ensembl"/>
        </authorList>
    </citation>
    <scope>IDENTIFICATION</scope>
</reference>
<evidence type="ECO:0000256" key="5">
    <source>
        <dbReference type="ARBA" id="ARBA00022840"/>
    </source>
</evidence>
<dbReference type="GeneTree" id="ENSGT00940000155062"/>
<dbReference type="GO" id="GO:0005524">
    <property type="term" value="F:ATP binding"/>
    <property type="evidence" value="ECO:0007669"/>
    <property type="project" value="UniProtKB-KW"/>
</dbReference>
<keyword evidence="1" id="KW-0723">Serine/threonine-protein kinase</keyword>
<protein>
    <recommendedName>
        <fullName evidence="6">Protein kinase domain-containing protein</fullName>
    </recommendedName>
</protein>
<dbReference type="SUPFAM" id="SSF56112">
    <property type="entry name" value="Protein kinase-like (PK-like)"/>
    <property type="match status" value="1"/>
</dbReference>
<accession>A0A4X2M5W9</accession>
<dbReference type="Pfam" id="PF00069">
    <property type="entry name" value="Pkinase"/>
    <property type="match status" value="1"/>
</dbReference>
<keyword evidence="8" id="KW-1185">Reference proteome</keyword>
<dbReference type="STRING" id="29139.ENSVURP00010028940"/>
<evidence type="ECO:0000256" key="4">
    <source>
        <dbReference type="ARBA" id="ARBA00022777"/>
    </source>
</evidence>
<dbReference type="Ensembl" id="ENSVURT00010032977.1">
    <property type="protein sequence ID" value="ENSVURP00010028940.1"/>
    <property type="gene ID" value="ENSVURG00010022168.1"/>
</dbReference>
<evidence type="ECO:0000256" key="1">
    <source>
        <dbReference type="ARBA" id="ARBA00022527"/>
    </source>
</evidence>
<keyword evidence="5" id="KW-0067">ATP-binding</keyword>
<keyword evidence="4" id="KW-0418">Kinase</keyword>
<dbReference type="Gene3D" id="1.10.510.10">
    <property type="entry name" value="Transferase(Phosphotransferase) domain 1"/>
    <property type="match status" value="1"/>
</dbReference>
<dbReference type="OMA" id="THTFCEK"/>
<evidence type="ECO:0000256" key="2">
    <source>
        <dbReference type="ARBA" id="ARBA00022679"/>
    </source>
</evidence>
<dbReference type="Proteomes" id="UP000314987">
    <property type="component" value="Unassembled WGS sequence"/>
</dbReference>
<dbReference type="InterPro" id="IPR000719">
    <property type="entry name" value="Prot_kinase_dom"/>
</dbReference>
<evidence type="ECO:0000259" key="6">
    <source>
        <dbReference type="PROSITE" id="PS50011"/>
    </source>
</evidence>
<evidence type="ECO:0000256" key="3">
    <source>
        <dbReference type="ARBA" id="ARBA00022741"/>
    </source>
</evidence>